<evidence type="ECO:0000313" key="2">
    <source>
        <dbReference type="EMBL" id="GAA96487.1"/>
    </source>
</evidence>
<reference evidence="2 3" key="2">
    <citation type="journal article" date="2012" name="Open Biol.">
        <title>Characteristics of nucleosomes and linker DNA regions on the genome of the basidiomycete Mixia osmundae revealed by mono- and dinucleosome mapping.</title>
        <authorList>
            <person name="Nishida H."/>
            <person name="Kondo S."/>
            <person name="Matsumoto T."/>
            <person name="Suzuki Y."/>
            <person name="Yoshikawa H."/>
            <person name="Taylor T.D."/>
            <person name="Sugiyama J."/>
        </authorList>
    </citation>
    <scope>NUCLEOTIDE SEQUENCE [LARGE SCALE GENOMIC DNA]</scope>
    <source>
        <strain evidence="3">CBS 9802 / IAM 14324 / JCM 22182 / KY 12970</strain>
    </source>
</reference>
<dbReference type="EMBL" id="BABT02000102">
    <property type="protein sequence ID" value="GAA96487.1"/>
    <property type="molecule type" value="Genomic_DNA"/>
</dbReference>
<comment type="caution">
    <text evidence="2">The sequence shown here is derived from an EMBL/GenBank/DDBJ whole genome shotgun (WGS) entry which is preliminary data.</text>
</comment>
<name>G7E0X7_MIXOS</name>
<dbReference type="AlphaFoldDB" id="G7E0X7"/>
<feature type="signal peptide" evidence="1">
    <location>
        <begin position="1"/>
        <end position="19"/>
    </location>
</feature>
<feature type="chain" id="PRO_5009955632" evidence="1">
    <location>
        <begin position="20"/>
        <end position="240"/>
    </location>
</feature>
<keyword evidence="1" id="KW-0732">Signal</keyword>
<organism evidence="2 3">
    <name type="scientific">Mixia osmundae (strain CBS 9802 / IAM 14324 / JCM 22182 / KY 12970)</name>
    <dbReference type="NCBI Taxonomy" id="764103"/>
    <lineage>
        <taxon>Eukaryota</taxon>
        <taxon>Fungi</taxon>
        <taxon>Dikarya</taxon>
        <taxon>Basidiomycota</taxon>
        <taxon>Pucciniomycotina</taxon>
        <taxon>Mixiomycetes</taxon>
        <taxon>Mixiales</taxon>
        <taxon>Mixiaceae</taxon>
        <taxon>Mixia</taxon>
    </lineage>
</organism>
<accession>G7E0X7</accession>
<dbReference type="InParanoid" id="G7E0X7"/>
<keyword evidence="3" id="KW-1185">Reference proteome</keyword>
<sequence length="240" mass="26317">MLALVFSVTSFLTATLLSAQTPAQRVLLLAPNFSGFCTAIAIAPPANANCLLSDFHWVPTPDNAPRLEGTVRLVPEIRVYCILPRNHPIRIDLDPDPLLRPYIELQVWRISNNEFKITLWHSEGMLEVHAIGATTLGGAGQDSRGEAAFSLAMRLTGQNSPLYACCRVIVSGVVQFPLFQGETRYLPDPEQELGLRCFGEHALGTCNEAKARKILDGRDTANNCSDFVSWDSHSEGQGVQ</sequence>
<evidence type="ECO:0000313" key="3">
    <source>
        <dbReference type="Proteomes" id="UP000009131"/>
    </source>
</evidence>
<dbReference type="Proteomes" id="UP000009131">
    <property type="component" value="Unassembled WGS sequence"/>
</dbReference>
<protein>
    <submittedName>
        <fullName evidence="2">Uncharacterized protein</fullName>
    </submittedName>
</protein>
<reference evidence="2 3" key="1">
    <citation type="journal article" date="2011" name="J. Gen. Appl. Microbiol.">
        <title>Draft genome sequencing of the enigmatic basidiomycete Mixia osmundae.</title>
        <authorList>
            <person name="Nishida H."/>
            <person name="Nagatsuka Y."/>
            <person name="Sugiyama J."/>
        </authorList>
    </citation>
    <scope>NUCLEOTIDE SEQUENCE [LARGE SCALE GENOMIC DNA]</scope>
    <source>
        <strain evidence="3">CBS 9802 / IAM 14324 / JCM 22182 / KY 12970</strain>
    </source>
</reference>
<proteinExistence type="predicted"/>
<dbReference type="RefSeq" id="XP_014567465.1">
    <property type="nucleotide sequence ID" value="XM_014711979.1"/>
</dbReference>
<gene>
    <name evidence="2" type="primary">Mo03155</name>
    <name evidence="2" type="ORF">E5Q_03155</name>
</gene>
<dbReference type="HOGENOM" id="CLU_1156641_0_0_1"/>
<evidence type="ECO:0000256" key="1">
    <source>
        <dbReference type="SAM" id="SignalP"/>
    </source>
</evidence>